<dbReference type="EMBL" id="MELI01000024">
    <property type="protein sequence ID" value="OFW35056.1"/>
    <property type="molecule type" value="Genomic_DNA"/>
</dbReference>
<reference evidence="2 3" key="1">
    <citation type="journal article" date="2016" name="Nat. Commun.">
        <title>Thousands of microbial genomes shed light on interconnected biogeochemical processes in an aquifer system.</title>
        <authorList>
            <person name="Anantharaman K."/>
            <person name="Brown C.T."/>
            <person name="Hug L.A."/>
            <person name="Sharon I."/>
            <person name="Castelle C.J."/>
            <person name="Probst A.J."/>
            <person name="Thomas B.C."/>
            <person name="Singh A."/>
            <person name="Wilkins M.J."/>
            <person name="Karaoz U."/>
            <person name="Brodie E.L."/>
            <person name="Williams K.H."/>
            <person name="Hubbard S.S."/>
            <person name="Banfield J.F."/>
        </authorList>
    </citation>
    <scope>NUCLEOTIDE SEQUENCE [LARGE SCALE GENOMIC DNA]</scope>
</reference>
<comment type="caution">
    <text evidence="2">The sequence shown here is derived from an EMBL/GenBank/DDBJ whole genome shotgun (WGS) entry which is preliminary data.</text>
</comment>
<accession>A0A1F2UUR2</accession>
<evidence type="ECO:0000313" key="3">
    <source>
        <dbReference type="Proteomes" id="UP000178086"/>
    </source>
</evidence>
<name>A0A1F2UUR2_9ACTN</name>
<keyword evidence="1" id="KW-0812">Transmembrane</keyword>
<evidence type="ECO:0000256" key="1">
    <source>
        <dbReference type="SAM" id="Phobius"/>
    </source>
</evidence>
<feature type="transmembrane region" description="Helical" evidence="1">
    <location>
        <begin position="6"/>
        <end position="27"/>
    </location>
</feature>
<evidence type="ECO:0000313" key="2">
    <source>
        <dbReference type="EMBL" id="OFW35056.1"/>
    </source>
</evidence>
<keyword evidence="1" id="KW-1133">Transmembrane helix</keyword>
<dbReference type="AlphaFoldDB" id="A0A1F2UUR2"/>
<proteinExistence type="predicted"/>
<keyword evidence="1" id="KW-0472">Membrane</keyword>
<organism evidence="2 3">
    <name type="scientific">Candidatus Aquicultor primus</name>
    <dbReference type="NCBI Taxonomy" id="1797195"/>
    <lineage>
        <taxon>Bacteria</taxon>
        <taxon>Bacillati</taxon>
        <taxon>Actinomycetota</taxon>
        <taxon>Candidatus Aquicultoria</taxon>
        <taxon>Candidatus Aquicultorales</taxon>
        <taxon>Candidatus Aquicultoraceae</taxon>
        <taxon>Candidatus Aquicultor</taxon>
    </lineage>
</organism>
<gene>
    <name evidence="2" type="ORF">A2074_07310</name>
</gene>
<feature type="transmembrane region" description="Helical" evidence="1">
    <location>
        <begin position="93"/>
        <end position="117"/>
    </location>
</feature>
<dbReference type="Proteomes" id="UP000178086">
    <property type="component" value="Unassembled WGS sequence"/>
</dbReference>
<feature type="transmembrane region" description="Helical" evidence="1">
    <location>
        <begin position="39"/>
        <end position="60"/>
    </location>
</feature>
<protein>
    <submittedName>
        <fullName evidence="2">Uncharacterized protein</fullName>
    </submittedName>
</protein>
<sequence length="131" mass="14931">MTIVDVLAVIVALGGLVAAFIARKIWLMVEGELAASWRWLLPSVPVYAVSYTVLIMHNFMRKFGAVDPVLNINFEVNILEKRSMFSMQVWEPIILVLRNVQVLVEMLFLVLVIVGLARQYRLFQKLAEKQG</sequence>